<evidence type="ECO:0000313" key="1">
    <source>
        <dbReference type="EMBL" id="NYI78043.1"/>
    </source>
</evidence>
<accession>A0A7Z0DMC9</accession>
<dbReference type="Proteomes" id="UP000564496">
    <property type="component" value="Unassembled WGS sequence"/>
</dbReference>
<protein>
    <submittedName>
        <fullName evidence="1">Uncharacterized protein</fullName>
    </submittedName>
</protein>
<organism evidence="1 2">
    <name type="scientific">Nocardioides panzhihuensis</name>
    <dbReference type="NCBI Taxonomy" id="860243"/>
    <lineage>
        <taxon>Bacteria</taxon>
        <taxon>Bacillati</taxon>
        <taxon>Actinomycetota</taxon>
        <taxon>Actinomycetes</taxon>
        <taxon>Propionibacteriales</taxon>
        <taxon>Nocardioidaceae</taxon>
        <taxon>Nocardioides</taxon>
    </lineage>
</organism>
<keyword evidence="2" id="KW-1185">Reference proteome</keyword>
<gene>
    <name evidence="1" type="ORF">BJ988_002691</name>
</gene>
<reference evidence="1 2" key="1">
    <citation type="submission" date="2020-07" db="EMBL/GenBank/DDBJ databases">
        <title>Sequencing the genomes of 1000 actinobacteria strains.</title>
        <authorList>
            <person name="Klenk H.-P."/>
        </authorList>
    </citation>
    <scope>NUCLEOTIDE SEQUENCE [LARGE SCALE GENOMIC DNA]</scope>
    <source>
        <strain evidence="1 2">DSM 26487</strain>
    </source>
</reference>
<comment type="caution">
    <text evidence="1">The sequence shown here is derived from an EMBL/GenBank/DDBJ whole genome shotgun (WGS) entry which is preliminary data.</text>
</comment>
<proteinExistence type="predicted"/>
<dbReference type="AlphaFoldDB" id="A0A7Z0DMC9"/>
<evidence type="ECO:0000313" key="2">
    <source>
        <dbReference type="Proteomes" id="UP000564496"/>
    </source>
</evidence>
<dbReference type="RefSeq" id="WP_179658455.1">
    <property type="nucleotide sequence ID" value="NZ_JACBZR010000001.1"/>
</dbReference>
<name>A0A7Z0DMC9_9ACTN</name>
<dbReference type="EMBL" id="JACBZR010000001">
    <property type="protein sequence ID" value="NYI78043.1"/>
    <property type="molecule type" value="Genomic_DNA"/>
</dbReference>
<sequence length="85" mass="9268">MSSYASLSDGTLAVGRDLIERELLNGSGADAVKLQWAFDQVVGDTGRRRAVAQVGREDARVAQPRRRSRRQMGIGSAVAFRACYI</sequence>